<dbReference type="InterPro" id="IPR011766">
    <property type="entry name" value="TPP_enzyme_TPP-bd"/>
</dbReference>
<dbReference type="InterPro" id="IPR051479">
    <property type="entry name" value="PorB-like"/>
</dbReference>
<feature type="non-terminal residue" evidence="3">
    <location>
        <position position="1"/>
    </location>
</feature>
<feature type="domain" description="Thiamine pyrophosphate enzyme TPP-binding" evidence="2">
    <location>
        <begin position="31"/>
        <end position="152"/>
    </location>
</feature>
<dbReference type="PANTHER" id="PTHR42897:SF2">
    <property type="entry name" value="PYRUVATE SYNTHASE SUBUNIT PORB"/>
    <property type="match status" value="1"/>
</dbReference>
<dbReference type="GO" id="GO:0016491">
    <property type="term" value="F:oxidoreductase activity"/>
    <property type="evidence" value="ECO:0007669"/>
    <property type="project" value="UniProtKB-KW"/>
</dbReference>
<dbReference type="SUPFAM" id="SSF52518">
    <property type="entry name" value="Thiamin diphosphate-binding fold (THDP-binding)"/>
    <property type="match status" value="1"/>
</dbReference>
<dbReference type="Gene3D" id="3.40.50.970">
    <property type="match status" value="1"/>
</dbReference>
<organism evidence="3">
    <name type="scientific">marine sediment metagenome</name>
    <dbReference type="NCBI Taxonomy" id="412755"/>
    <lineage>
        <taxon>unclassified sequences</taxon>
        <taxon>metagenomes</taxon>
        <taxon>ecological metagenomes</taxon>
    </lineage>
</organism>
<comment type="caution">
    <text evidence="3">The sequence shown here is derived from an EMBL/GenBank/DDBJ whole genome shotgun (WGS) entry which is preliminary data.</text>
</comment>
<accession>X1EWP3</accession>
<dbReference type="GO" id="GO:0030976">
    <property type="term" value="F:thiamine pyrophosphate binding"/>
    <property type="evidence" value="ECO:0007669"/>
    <property type="project" value="InterPro"/>
</dbReference>
<gene>
    <name evidence="3" type="ORF">S03H2_07611</name>
</gene>
<name>X1EWP3_9ZZZZ</name>
<reference evidence="3" key="1">
    <citation type="journal article" date="2014" name="Front. Microbiol.">
        <title>High frequency of phylogenetically diverse reductive dehalogenase-homologous genes in deep subseafloor sedimentary metagenomes.</title>
        <authorList>
            <person name="Kawai M."/>
            <person name="Futagami T."/>
            <person name="Toyoda A."/>
            <person name="Takaki Y."/>
            <person name="Nishi S."/>
            <person name="Hori S."/>
            <person name="Arai W."/>
            <person name="Tsubouchi T."/>
            <person name="Morono Y."/>
            <person name="Uchiyama I."/>
            <person name="Ito T."/>
            <person name="Fujiyama A."/>
            <person name="Inagaki F."/>
            <person name="Takami H."/>
        </authorList>
    </citation>
    <scope>NUCLEOTIDE SEQUENCE</scope>
    <source>
        <strain evidence="3">Expedition CK06-06</strain>
    </source>
</reference>
<evidence type="ECO:0000256" key="1">
    <source>
        <dbReference type="ARBA" id="ARBA00023002"/>
    </source>
</evidence>
<dbReference type="EMBL" id="BARU01003541">
    <property type="protein sequence ID" value="GAH24740.1"/>
    <property type="molecule type" value="Genomic_DNA"/>
</dbReference>
<evidence type="ECO:0000313" key="3">
    <source>
        <dbReference type="EMBL" id="GAH24740.1"/>
    </source>
</evidence>
<sequence>VPWIHNAFENVSSTLAAAWSTYKHFVKLGKMEDRDVKFVVFGGDGATYDIGLQFISGVIERGQHILYVCLNNEAYMNTGIQRSGATPLGAWTTTTPVGKVVPGKTEHRKDLVGMFVANGIPYAAQAAPHAWRDLMTKVQKAVSIEGPSYIDVIAPCPRGWRFPADQTIYMSRLAVDTCMWPLYEVENGKYRITTRPLEKKPVIEYLKAQGRFGHLLLPENKHIADELQRKVDQDWEELQKRAK</sequence>
<dbReference type="PANTHER" id="PTHR42897">
    <property type="entry name" value="PYRUVATE SYNTHASE SUBUNIT PORB"/>
    <property type="match status" value="1"/>
</dbReference>
<dbReference type="Pfam" id="PF02775">
    <property type="entry name" value="TPP_enzyme_C"/>
    <property type="match status" value="1"/>
</dbReference>
<protein>
    <recommendedName>
        <fullName evidence="2">Thiamine pyrophosphate enzyme TPP-binding domain-containing protein</fullName>
    </recommendedName>
</protein>
<keyword evidence="1" id="KW-0560">Oxidoreductase</keyword>
<proteinExistence type="predicted"/>
<evidence type="ECO:0000259" key="2">
    <source>
        <dbReference type="Pfam" id="PF02775"/>
    </source>
</evidence>
<dbReference type="AlphaFoldDB" id="X1EWP3"/>
<dbReference type="InterPro" id="IPR029061">
    <property type="entry name" value="THDP-binding"/>
</dbReference>